<dbReference type="RefSeq" id="WP_132572488.1">
    <property type="nucleotide sequence ID" value="NZ_CBCSGL010000018.1"/>
</dbReference>
<dbReference type="OrthoDB" id="8576858at2"/>
<evidence type="ECO:0000256" key="10">
    <source>
        <dbReference type="ARBA" id="ARBA00023237"/>
    </source>
</evidence>
<evidence type="ECO:0000256" key="2">
    <source>
        <dbReference type="ARBA" id="ARBA00011233"/>
    </source>
</evidence>
<keyword evidence="9" id="KW-0472">Membrane</keyword>
<evidence type="ECO:0000256" key="7">
    <source>
        <dbReference type="ARBA" id="ARBA00023065"/>
    </source>
</evidence>
<comment type="caution">
    <text evidence="13">The sequence shown here is derived from an EMBL/GenBank/DDBJ whole genome shotgun (WGS) entry which is preliminary data.</text>
</comment>
<keyword evidence="7" id="KW-0406">Ion transport</keyword>
<accession>A0A4R3UWG0</accession>
<keyword evidence="6 11" id="KW-0732">Signal</keyword>
<feature type="signal peptide" evidence="11">
    <location>
        <begin position="1"/>
        <end position="22"/>
    </location>
</feature>
<keyword evidence="8" id="KW-0626">Porin</keyword>
<feature type="chain" id="PRO_5020710206" evidence="11">
    <location>
        <begin position="23"/>
        <end position="372"/>
    </location>
</feature>
<evidence type="ECO:0000256" key="5">
    <source>
        <dbReference type="ARBA" id="ARBA00022692"/>
    </source>
</evidence>
<keyword evidence="10" id="KW-0998">Cell outer membrane</keyword>
<evidence type="ECO:0000256" key="11">
    <source>
        <dbReference type="SAM" id="SignalP"/>
    </source>
</evidence>
<reference evidence="13 14" key="1">
    <citation type="submission" date="2019-03" db="EMBL/GenBank/DDBJ databases">
        <title>Genomic Encyclopedia of Type Strains, Phase IV (KMG-IV): sequencing the most valuable type-strain genomes for metagenomic binning, comparative biology and taxonomic classification.</title>
        <authorList>
            <person name="Goeker M."/>
        </authorList>
    </citation>
    <scope>NUCLEOTIDE SEQUENCE [LARGE SCALE GENOMIC DNA]</scope>
    <source>
        <strain evidence="13 14">DSM 654</strain>
    </source>
</reference>
<evidence type="ECO:0000256" key="6">
    <source>
        <dbReference type="ARBA" id="ARBA00022729"/>
    </source>
</evidence>
<dbReference type="CDD" id="cd00342">
    <property type="entry name" value="gram_neg_porins"/>
    <property type="match status" value="1"/>
</dbReference>
<evidence type="ECO:0000256" key="3">
    <source>
        <dbReference type="ARBA" id="ARBA00022448"/>
    </source>
</evidence>
<evidence type="ECO:0000256" key="4">
    <source>
        <dbReference type="ARBA" id="ARBA00022452"/>
    </source>
</evidence>
<keyword evidence="4" id="KW-1134">Transmembrane beta strand</keyword>
<gene>
    <name evidence="13" type="ORF">EV671_101542</name>
</gene>
<dbReference type="GO" id="GO:0009279">
    <property type="term" value="C:cell outer membrane"/>
    <property type="evidence" value="ECO:0007669"/>
    <property type="project" value="UniProtKB-SubCell"/>
</dbReference>
<organism evidence="13 14">
    <name type="scientific">Roseateles saccharophilus</name>
    <name type="common">Pseudomonas saccharophila</name>
    <dbReference type="NCBI Taxonomy" id="304"/>
    <lineage>
        <taxon>Bacteria</taxon>
        <taxon>Pseudomonadati</taxon>
        <taxon>Pseudomonadota</taxon>
        <taxon>Betaproteobacteria</taxon>
        <taxon>Burkholderiales</taxon>
        <taxon>Sphaerotilaceae</taxon>
        <taxon>Roseateles</taxon>
    </lineage>
</organism>
<dbReference type="InterPro" id="IPR033900">
    <property type="entry name" value="Gram_neg_porin_domain"/>
</dbReference>
<dbReference type="PANTHER" id="PTHR34501">
    <property type="entry name" value="PROTEIN YDDL-RELATED"/>
    <property type="match status" value="1"/>
</dbReference>
<evidence type="ECO:0000256" key="8">
    <source>
        <dbReference type="ARBA" id="ARBA00023114"/>
    </source>
</evidence>
<sequence length="372" mass="39762">MPSIFRTLAAASALAAFGAAQAQSSGVTLYGVIDQYANYMRSSSGATVKSLEDGAWLRSRFGVRGTEDLGGGLAAKFQMEGGFSADTGTQADSTRFWDRQAWVGLASKDYGEVRLGRQNGPIQTRGGYIDYTARTLGSVINNFGVPSRYDNDFGYISPRMGGLQVEAHVALPELPSGDRALVYQLALDYASDSYRLGYLGLRGRPQAGASVNKDVVYDNLYANWMYGKGTVYLAYLRSNNNTATAVSNNAGTILGNVGGYNAGSNADLNNFYGILQLSVDYQLSQQLRVGALWGKIDDKSGRGRGGSGGSIGAYYDLSKRTMLLALLDTQRNDSNGGWRPAGSAGLKTTFTTPGDINGRTINGLQLGIVHRF</sequence>
<feature type="domain" description="Porin" evidence="12">
    <location>
        <begin position="10"/>
        <end position="334"/>
    </location>
</feature>
<dbReference type="PANTHER" id="PTHR34501:SF9">
    <property type="entry name" value="MAJOR OUTER MEMBRANE PROTEIN P.IA"/>
    <property type="match status" value="1"/>
</dbReference>
<protein>
    <submittedName>
        <fullName evidence="13">Putative porin</fullName>
    </submittedName>
</protein>
<dbReference type="SUPFAM" id="SSF56935">
    <property type="entry name" value="Porins"/>
    <property type="match status" value="1"/>
</dbReference>
<dbReference type="Proteomes" id="UP000295110">
    <property type="component" value="Unassembled WGS sequence"/>
</dbReference>
<dbReference type="InterPro" id="IPR023614">
    <property type="entry name" value="Porin_dom_sf"/>
</dbReference>
<evidence type="ECO:0000313" key="13">
    <source>
        <dbReference type="EMBL" id="TCU95350.1"/>
    </source>
</evidence>
<keyword evidence="14" id="KW-1185">Reference proteome</keyword>
<dbReference type="InterPro" id="IPR050298">
    <property type="entry name" value="Gram-neg_bact_OMP"/>
</dbReference>
<evidence type="ECO:0000256" key="1">
    <source>
        <dbReference type="ARBA" id="ARBA00004571"/>
    </source>
</evidence>
<comment type="subcellular location">
    <subcellularLocation>
        <location evidence="1">Cell outer membrane</location>
        <topology evidence="1">Multi-pass membrane protein</topology>
    </subcellularLocation>
</comment>
<proteinExistence type="predicted"/>
<dbReference type="AlphaFoldDB" id="A0A4R3UWG0"/>
<dbReference type="EMBL" id="SMBU01000015">
    <property type="protein sequence ID" value="TCU95350.1"/>
    <property type="molecule type" value="Genomic_DNA"/>
</dbReference>
<evidence type="ECO:0000313" key="14">
    <source>
        <dbReference type="Proteomes" id="UP000295110"/>
    </source>
</evidence>
<dbReference type="GO" id="GO:0006811">
    <property type="term" value="P:monoatomic ion transport"/>
    <property type="evidence" value="ECO:0007669"/>
    <property type="project" value="UniProtKB-KW"/>
</dbReference>
<keyword evidence="3" id="KW-0813">Transport</keyword>
<evidence type="ECO:0000256" key="9">
    <source>
        <dbReference type="ARBA" id="ARBA00023136"/>
    </source>
</evidence>
<dbReference type="GO" id="GO:0015288">
    <property type="term" value="F:porin activity"/>
    <property type="evidence" value="ECO:0007669"/>
    <property type="project" value="UniProtKB-KW"/>
</dbReference>
<name>A0A4R3UWG0_ROSSA</name>
<dbReference type="Gene3D" id="2.40.160.10">
    <property type="entry name" value="Porin"/>
    <property type="match status" value="1"/>
</dbReference>
<dbReference type="Pfam" id="PF13609">
    <property type="entry name" value="Porin_4"/>
    <property type="match status" value="1"/>
</dbReference>
<comment type="subunit">
    <text evidence="2">Homotrimer.</text>
</comment>
<evidence type="ECO:0000259" key="12">
    <source>
        <dbReference type="Pfam" id="PF13609"/>
    </source>
</evidence>
<dbReference type="GO" id="GO:0046930">
    <property type="term" value="C:pore complex"/>
    <property type="evidence" value="ECO:0007669"/>
    <property type="project" value="UniProtKB-KW"/>
</dbReference>
<keyword evidence="5" id="KW-0812">Transmembrane</keyword>